<proteinExistence type="inferred from homology"/>
<dbReference type="InterPro" id="IPR011047">
    <property type="entry name" value="Quinoprotein_ADH-like_sf"/>
</dbReference>
<evidence type="ECO:0000256" key="4">
    <source>
        <dbReference type="ARBA" id="ARBA00022723"/>
    </source>
</evidence>
<dbReference type="SMART" id="SM00564">
    <property type="entry name" value="PQQ"/>
    <property type="match status" value="5"/>
</dbReference>
<keyword evidence="6" id="KW-0560">Oxidoreductase</keyword>
<dbReference type="OrthoDB" id="9794322at2"/>
<dbReference type="GO" id="GO:0016614">
    <property type="term" value="F:oxidoreductase activity, acting on CH-OH group of donors"/>
    <property type="evidence" value="ECO:0007669"/>
    <property type="project" value="InterPro"/>
</dbReference>
<evidence type="ECO:0000256" key="7">
    <source>
        <dbReference type="ARBA" id="ARBA00023004"/>
    </source>
</evidence>
<evidence type="ECO:0000256" key="8">
    <source>
        <dbReference type="PROSITE-ProRule" id="PRU00433"/>
    </source>
</evidence>
<dbReference type="InterPro" id="IPR018391">
    <property type="entry name" value="PQQ_b-propeller_rpt"/>
</dbReference>
<protein>
    <submittedName>
        <fullName evidence="10">Quinoprotein glucose dehydrogenase</fullName>
    </submittedName>
</protein>
<name>A0A1W2GYI7_9BACT</name>
<keyword evidence="7 8" id="KW-0408">Iron</keyword>
<dbReference type="Gene3D" id="1.10.760.10">
    <property type="entry name" value="Cytochrome c-like domain"/>
    <property type="match status" value="1"/>
</dbReference>
<dbReference type="CDD" id="cd10280">
    <property type="entry name" value="PQQ_mGDH"/>
    <property type="match status" value="1"/>
</dbReference>
<dbReference type="GO" id="GO:0046872">
    <property type="term" value="F:metal ion binding"/>
    <property type="evidence" value="ECO:0007669"/>
    <property type="project" value="UniProtKB-KW"/>
</dbReference>
<dbReference type="PANTHER" id="PTHR32303:SF4">
    <property type="entry name" value="QUINOPROTEIN GLUCOSE DEHYDROGENASE"/>
    <property type="match status" value="1"/>
</dbReference>
<keyword evidence="4 8" id="KW-0479">Metal-binding</keyword>
<dbReference type="InterPro" id="IPR036909">
    <property type="entry name" value="Cyt_c-like_dom_sf"/>
</dbReference>
<keyword evidence="11" id="KW-1185">Reference proteome</keyword>
<feature type="domain" description="Cytochrome c" evidence="9">
    <location>
        <begin position="474"/>
        <end position="550"/>
    </location>
</feature>
<dbReference type="PANTHER" id="PTHR32303">
    <property type="entry name" value="QUINOPROTEIN ALCOHOL DEHYDROGENASE (CYTOCHROME C)"/>
    <property type="match status" value="1"/>
</dbReference>
<dbReference type="Pfam" id="PF01011">
    <property type="entry name" value="PQQ"/>
    <property type="match status" value="2"/>
</dbReference>
<dbReference type="Proteomes" id="UP000192333">
    <property type="component" value="Chromosome I"/>
</dbReference>
<evidence type="ECO:0000256" key="6">
    <source>
        <dbReference type="ARBA" id="ARBA00023002"/>
    </source>
</evidence>
<dbReference type="AlphaFoldDB" id="A0A1W2GYI7"/>
<dbReference type="SUPFAM" id="SSF50998">
    <property type="entry name" value="Quinoprotein alcohol dehydrogenase-like"/>
    <property type="match status" value="1"/>
</dbReference>
<dbReference type="Gene3D" id="2.140.10.10">
    <property type="entry name" value="Quinoprotein alcohol dehydrogenase-like superfamily"/>
    <property type="match status" value="2"/>
</dbReference>
<evidence type="ECO:0000259" key="9">
    <source>
        <dbReference type="PROSITE" id="PS51007"/>
    </source>
</evidence>
<dbReference type="GO" id="GO:0048038">
    <property type="term" value="F:quinone binding"/>
    <property type="evidence" value="ECO:0007669"/>
    <property type="project" value="InterPro"/>
</dbReference>
<dbReference type="GO" id="GO:0016020">
    <property type="term" value="C:membrane"/>
    <property type="evidence" value="ECO:0007669"/>
    <property type="project" value="InterPro"/>
</dbReference>
<keyword evidence="5" id="KW-0732">Signal</keyword>
<dbReference type="InterPro" id="IPR002372">
    <property type="entry name" value="PQQ_rpt_dom"/>
</dbReference>
<dbReference type="SUPFAM" id="SSF46626">
    <property type="entry name" value="Cytochrome c"/>
    <property type="match status" value="1"/>
</dbReference>
<sequence length="714" mass="79248">MNKSLRTLICLNLFVFTFCSGPDIPNMLDYSKWETFGGTKDAARYSASSQINKENVKNLEVAWTFNTGDATERSQIQCQPIVVDGVLFATSPQVNVFALDAASGKLLWRFNPSQLLGGQNSWAGTNRGVTYWQEGDDKRILFTAGNWLMALNATDGRPIETFGEGGKVDLQKNLDTDLAEFLIVSNTPGIIYKDKLIMGMRLSEGLDAAPGHVRAFNVKTGEREWIFHTIPHPGEFGHDTWEAEYWDKIGAANNWAGMSLDEARGIVYVPTGSAAYDFWGGYRHGQNLFANSLIALDANTGERIWHFQAIHHDIWDRDFPANPNLIRIKKDGKWIDAVAQTSKQGYVYVFDRITGEPVWPIHEKAVPQSDLPGEKSWPTQPQPKLPEPFMRMAYTDNEILSLTPEWEQDIRSKLENVKYGDMWLPPSHEHGIVLFPGMDGGAEWGGSSFDPFTQTMYINANEIPWVIKMGANPKFDNLGQGIYVNYCANCHGVDRKGNPPAFPTLMDLNKNFNASSLDALIKNGKGAMPAFAHISENDRKVLVDYLLGKEQDPNAEKKELEGGVERLTPQYVMQGYSRLLTEDGYPGIQPPWGTLTAMDMNTGKIKWQSVLGEFDELTERGFEPTGSENYGGPVTTAGGLVFIAATKDEKIRAFDKDTGKVLWEAKLPAAGHATPAVYEKNGKQYIVIACGGGKGTKSGDAYVAFALPEIEKNK</sequence>
<evidence type="ECO:0000256" key="2">
    <source>
        <dbReference type="ARBA" id="ARBA00008156"/>
    </source>
</evidence>
<dbReference type="GO" id="GO:0020037">
    <property type="term" value="F:heme binding"/>
    <property type="evidence" value="ECO:0007669"/>
    <property type="project" value="InterPro"/>
</dbReference>
<dbReference type="PROSITE" id="PS51007">
    <property type="entry name" value="CYTC"/>
    <property type="match status" value="1"/>
</dbReference>
<dbReference type="EMBL" id="LT838813">
    <property type="protein sequence ID" value="SMD41770.1"/>
    <property type="molecule type" value="Genomic_DNA"/>
</dbReference>
<accession>A0A1W2GYI7</accession>
<evidence type="ECO:0000313" key="11">
    <source>
        <dbReference type="Proteomes" id="UP000192333"/>
    </source>
</evidence>
<dbReference type="InterPro" id="IPR017511">
    <property type="entry name" value="PQQ_mDH"/>
</dbReference>
<evidence type="ECO:0000256" key="5">
    <source>
        <dbReference type="ARBA" id="ARBA00022729"/>
    </source>
</evidence>
<dbReference type="InterPro" id="IPR009056">
    <property type="entry name" value="Cyt_c-like_dom"/>
</dbReference>
<comment type="cofactor">
    <cofactor evidence="1">
        <name>pyrroloquinoline quinone</name>
        <dbReference type="ChEBI" id="CHEBI:58442"/>
    </cofactor>
</comment>
<evidence type="ECO:0000313" key="10">
    <source>
        <dbReference type="EMBL" id="SMD41770.1"/>
    </source>
</evidence>
<gene>
    <name evidence="10" type="ORF">SAMN00777080_0301</name>
</gene>
<reference evidence="11" key="1">
    <citation type="submission" date="2017-04" db="EMBL/GenBank/DDBJ databases">
        <authorList>
            <person name="Varghese N."/>
            <person name="Submissions S."/>
        </authorList>
    </citation>
    <scope>NUCLEOTIDE SEQUENCE [LARGE SCALE GENOMIC DNA]</scope>
    <source>
        <strain evidence="11">DSM 16537</strain>
    </source>
</reference>
<keyword evidence="3 8" id="KW-0349">Heme</keyword>
<evidence type="ECO:0000256" key="1">
    <source>
        <dbReference type="ARBA" id="ARBA00001931"/>
    </source>
</evidence>
<organism evidence="10 11">
    <name type="scientific">Aquiflexum balticum DSM 16537</name>
    <dbReference type="NCBI Taxonomy" id="758820"/>
    <lineage>
        <taxon>Bacteria</taxon>
        <taxon>Pseudomonadati</taxon>
        <taxon>Bacteroidota</taxon>
        <taxon>Cytophagia</taxon>
        <taxon>Cytophagales</taxon>
        <taxon>Cyclobacteriaceae</taxon>
        <taxon>Aquiflexum</taxon>
    </lineage>
</organism>
<dbReference type="STRING" id="758820.SAMN00777080_0301"/>
<evidence type="ECO:0000256" key="3">
    <source>
        <dbReference type="ARBA" id="ARBA00022617"/>
    </source>
</evidence>
<comment type="similarity">
    <text evidence="2">Belongs to the bacterial PQQ dehydrogenase family.</text>
</comment>
<dbReference type="Pfam" id="PF13442">
    <property type="entry name" value="Cytochrome_CBB3"/>
    <property type="match status" value="1"/>
</dbReference>
<dbReference type="GO" id="GO:0009055">
    <property type="term" value="F:electron transfer activity"/>
    <property type="evidence" value="ECO:0007669"/>
    <property type="project" value="InterPro"/>
</dbReference>
<dbReference type="RefSeq" id="WP_084118630.1">
    <property type="nucleotide sequence ID" value="NZ_LT838813.1"/>
</dbReference>